<proteinExistence type="predicted"/>
<evidence type="ECO:0000313" key="3">
    <source>
        <dbReference type="Proteomes" id="UP000002499"/>
    </source>
</evidence>
<feature type="compositionally biased region" description="Low complexity" evidence="1">
    <location>
        <begin position="278"/>
        <end position="308"/>
    </location>
</feature>
<dbReference type="OMA" id="PKNWNDR"/>
<feature type="compositionally biased region" description="Polar residues" evidence="1">
    <location>
        <begin position="238"/>
        <end position="250"/>
    </location>
</feature>
<dbReference type="OrthoDB" id="4777826at2759"/>
<feature type="region of interest" description="Disordered" evidence="1">
    <location>
        <begin position="158"/>
        <end position="337"/>
    </location>
</feature>
<reference evidence="2 3" key="1">
    <citation type="journal article" date="2011" name="PLoS Genet.">
        <title>Genome sequencing and comparative transcriptomics of the model entomopathogenic fungi Metarhizium anisopliae and M. acridum.</title>
        <authorList>
            <person name="Gao Q."/>
            <person name="Jin K."/>
            <person name="Ying S.H."/>
            <person name="Zhang Y."/>
            <person name="Xiao G."/>
            <person name="Shang Y."/>
            <person name="Duan Z."/>
            <person name="Hu X."/>
            <person name="Xie X.Q."/>
            <person name="Zhou G."/>
            <person name="Peng G."/>
            <person name="Luo Z."/>
            <person name="Huang W."/>
            <person name="Wang B."/>
            <person name="Fang W."/>
            <person name="Wang S."/>
            <person name="Zhong Y."/>
            <person name="Ma L.J."/>
            <person name="St Leger R.J."/>
            <person name="Zhao G.P."/>
            <person name="Pei Y."/>
            <person name="Feng M.G."/>
            <person name="Xia Y."/>
            <person name="Wang C."/>
        </authorList>
    </citation>
    <scope>NUCLEOTIDE SEQUENCE [LARGE SCALE GENOMIC DNA]</scope>
    <source>
        <strain evidence="2 3">CQMa 102</strain>
    </source>
</reference>
<accession>E9EI82</accession>
<dbReference type="InParanoid" id="E9EI82"/>
<organism evidence="3">
    <name type="scientific">Metarhizium acridum (strain CQMa 102)</name>
    <dbReference type="NCBI Taxonomy" id="655827"/>
    <lineage>
        <taxon>Eukaryota</taxon>
        <taxon>Fungi</taxon>
        <taxon>Dikarya</taxon>
        <taxon>Ascomycota</taxon>
        <taxon>Pezizomycotina</taxon>
        <taxon>Sordariomycetes</taxon>
        <taxon>Hypocreomycetidae</taxon>
        <taxon>Hypocreales</taxon>
        <taxon>Clavicipitaceae</taxon>
        <taxon>Metarhizium</taxon>
    </lineage>
</organism>
<dbReference type="AlphaFoldDB" id="E9EI82"/>
<feature type="compositionally biased region" description="Low complexity" evidence="1">
    <location>
        <begin position="251"/>
        <end position="263"/>
    </location>
</feature>
<dbReference type="EMBL" id="GL698631">
    <property type="protein sequence ID" value="EFY84380.1"/>
    <property type="molecule type" value="Genomic_DNA"/>
</dbReference>
<feature type="compositionally biased region" description="Polar residues" evidence="1">
    <location>
        <begin position="1"/>
        <end position="10"/>
    </location>
</feature>
<dbReference type="Proteomes" id="UP000002499">
    <property type="component" value="Unassembled WGS sequence"/>
</dbReference>
<feature type="region of interest" description="Disordered" evidence="1">
    <location>
        <begin position="1"/>
        <end position="44"/>
    </location>
</feature>
<protein>
    <recommendedName>
        <fullName evidence="4">Myb-like domain-containing protein</fullName>
    </recommendedName>
</protein>
<feature type="compositionally biased region" description="Basic and acidic residues" evidence="1">
    <location>
        <begin position="323"/>
        <end position="332"/>
    </location>
</feature>
<evidence type="ECO:0008006" key="4">
    <source>
        <dbReference type="Google" id="ProtNLM"/>
    </source>
</evidence>
<feature type="compositionally biased region" description="Acidic residues" evidence="1">
    <location>
        <begin position="311"/>
        <end position="321"/>
    </location>
</feature>
<feature type="compositionally biased region" description="Low complexity" evidence="1">
    <location>
        <begin position="215"/>
        <end position="236"/>
    </location>
</feature>
<sequence>MSQHGSTAAGTSLVRVPASAPAPAGATGPQRLLDSPQSPPPDSLEHYLTINFSHQSSPPPNTVYPRLGAEPRSRLVPLEHLVDNLSRPRWPTPLGRFGGTMNPKNWNDRADKDLFFTILSVKNIGVISGAEWTTIGNHMRTLGYGFTNEGCRQHFQGLRRSQNKAEAKSTAPEMARRVDPTLNPITRRPGPGRGRPRKLPAAGAEAESPVDGAISPASASAPTPAASVAAVHAPSTIPTPGTTQEGNTADQQAAQQQQQQQQQPPSPPPQPTKSESVAETTPESTAPPAEALAAAAATETTDAADGAPGEQDGDADVDGTEEPPVKRQRLDTQELEQEQPLDDEAVLALAAHNGAAGSDYPEDFTLVFNAFLELCPLNAPSAAPQLITTLCYDTMAPNGHWNDPNFLHDLVVAFYEAGTEANAMNAEIRKDVAARMRARKHEVTWEGIR</sequence>
<feature type="compositionally biased region" description="Low complexity" evidence="1">
    <location>
        <begin position="17"/>
        <end position="36"/>
    </location>
</feature>
<evidence type="ECO:0000256" key="1">
    <source>
        <dbReference type="SAM" id="MobiDB-lite"/>
    </source>
</evidence>
<gene>
    <name evidence="2" type="ORF">MAC_09580</name>
</gene>
<dbReference type="eggNOG" id="ENOG502QQEE">
    <property type="taxonomic scope" value="Eukaryota"/>
</dbReference>
<dbReference type="HOGENOM" id="CLU_609856_0_0_1"/>
<evidence type="ECO:0000313" key="2">
    <source>
        <dbReference type="EMBL" id="EFY84380.1"/>
    </source>
</evidence>
<keyword evidence="3" id="KW-1185">Reference proteome</keyword>
<name>E9EI82_METAQ</name>